<dbReference type="Gene3D" id="3.40.640.10">
    <property type="entry name" value="Type I PLP-dependent aspartate aminotransferase-like (Major domain)"/>
    <property type="match status" value="2"/>
</dbReference>
<dbReference type="EMBL" id="JAKUCV010000222">
    <property type="protein sequence ID" value="KAJ4850768.1"/>
    <property type="molecule type" value="Genomic_DNA"/>
</dbReference>
<dbReference type="Pfam" id="PF00266">
    <property type="entry name" value="Aminotran_5"/>
    <property type="match status" value="1"/>
</dbReference>
<dbReference type="InterPro" id="IPR000192">
    <property type="entry name" value="Aminotrans_V_dom"/>
</dbReference>
<dbReference type="PANTHER" id="PTHR43247:SF1">
    <property type="entry name" value="PHOSPHOSERINE AMINOTRANSFERASE"/>
    <property type="match status" value="1"/>
</dbReference>
<gene>
    <name evidence="7" type="ORF">Tsubulata_013815</name>
</gene>
<dbReference type="GO" id="GO:0006564">
    <property type="term" value="P:L-serine biosynthetic process"/>
    <property type="evidence" value="ECO:0007669"/>
    <property type="project" value="InterPro"/>
</dbReference>
<name>A0A9Q0JQW8_9ROSI</name>
<comment type="cofactor">
    <cofactor evidence="1">
        <name>pyridoxal 5'-phosphate</name>
        <dbReference type="ChEBI" id="CHEBI:597326"/>
    </cofactor>
</comment>
<keyword evidence="3" id="KW-0663">Pyridoxal phosphate</keyword>
<accession>A0A9Q0JQW8</accession>
<evidence type="ECO:0000259" key="6">
    <source>
        <dbReference type="Pfam" id="PF00266"/>
    </source>
</evidence>
<comment type="pathway">
    <text evidence="4">Amino-acid biosynthesis.</text>
</comment>
<protein>
    <recommendedName>
        <fullName evidence="6">Aminotransferase class V domain-containing protein</fullName>
    </recommendedName>
</protein>
<evidence type="ECO:0000313" key="8">
    <source>
        <dbReference type="Proteomes" id="UP001141552"/>
    </source>
</evidence>
<evidence type="ECO:0000256" key="4">
    <source>
        <dbReference type="ARBA" id="ARBA00029440"/>
    </source>
</evidence>
<evidence type="ECO:0000256" key="5">
    <source>
        <dbReference type="ARBA" id="ARBA00049007"/>
    </source>
</evidence>
<dbReference type="SUPFAM" id="SSF53383">
    <property type="entry name" value="PLP-dependent transferases"/>
    <property type="match status" value="1"/>
</dbReference>
<organism evidence="7 8">
    <name type="scientific">Turnera subulata</name>
    <dbReference type="NCBI Taxonomy" id="218843"/>
    <lineage>
        <taxon>Eukaryota</taxon>
        <taxon>Viridiplantae</taxon>
        <taxon>Streptophyta</taxon>
        <taxon>Embryophyta</taxon>
        <taxon>Tracheophyta</taxon>
        <taxon>Spermatophyta</taxon>
        <taxon>Magnoliopsida</taxon>
        <taxon>eudicotyledons</taxon>
        <taxon>Gunneridae</taxon>
        <taxon>Pentapetalae</taxon>
        <taxon>rosids</taxon>
        <taxon>fabids</taxon>
        <taxon>Malpighiales</taxon>
        <taxon>Passifloraceae</taxon>
        <taxon>Turnera</taxon>
    </lineage>
</organism>
<dbReference type="GO" id="GO:0004648">
    <property type="term" value="F:O-phospho-L-serine:2-oxoglutarate aminotransferase activity"/>
    <property type="evidence" value="ECO:0007669"/>
    <property type="project" value="UniProtKB-EC"/>
</dbReference>
<dbReference type="OrthoDB" id="1703350at2759"/>
<dbReference type="GO" id="GO:0009570">
    <property type="term" value="C:chloroplast stroma"/>
    <property type="evidence" value="ECO:0007669"/>
    <property type="project" value="TreeGrafter"/>
</dbReference>
<sequence length="223" mass="24557">MFLTQNSLLLHNRNHLAKPTSTNLPIATTKPRPISISIKCAATATSPTPTAQPQDLEERVFNFVAGPATLPAHVIKKAQAELYNWGGSGMSVMEMSHKGKEFLSIIQKAEADLRALLNIPENYEVLFLQGGATTQFVAIPLNLVEPEDTVDYLVTGSWGDKAFKEAQKYSKPKVVWSGKAEKYTKIPSFDGLEQIHAENKSLYNTPPCFGIYMCGLVFDDLLA</sequence>
<proteinExistence type="predicted"/>
<evidence type="ECO:0000256" key="1">
    <source>
        <dbReference type="ARBA" id="ARBA00001933"/>
    </source>
</evidence>
<reference evidence="7" key="2">
    <citation type="journal article" date="2023" name="Plants (Basel)">
        <title>Annotation of the Turnera subulata (Passifloraceae) Draft Genome Reveals the S-Locus Evolved after the Divergence of Turneroideae from Passifloroideae in a Stepwise Manner.</title>
        <authorList>
            <person name="Henning P.M."/>
            <person name="Roalson E.H."/>
            <person name="Mir W."/>
            <person name="McCubbin A.G."/>
            <person name="Shore J.S."/>
        </authorList>
    </citation>
    <scope>NUCLEOTIDE SEQUENCE</scope>
    <source>
        <strain evidence="7">F60SS</strain>
    </source>
</reference>
<dbReference type="AlphaFoldDB" id="A0A9Q0JQW8"/>
<evidence type="ECO:0000256" key="2">
    <source>
        <dbReference type="ARBA" id="ARBA00022679"/>
    </source>
</evidence>
<dbReference type="InterPro" id="IPR015424">
    <property type="entry name" value="PyrdxlP-dep_Trfase"/>
</dbReference>
<keyword evidence="8" id="KW-1185">Reference proteome</keyword>
<feature type="domain" description="Aminotransferase class V" evidence="6">
    <location>
        <begin position="60"/>
        <end position="179"/>
    </location>
</feature>
<dbReference type="InterPro" id="IPR022278">
    <property type="entry name" value="Pser_aminoTfrase"/>
</dbReference>
<evidence type="ECO:0000313" key="7">
    <source>
        <dbReference type="EMBL" id="KAJ4850768.1"/>
    </source>
</evidence>
<evidence type="ECO:0000256" key="3">
    <source>
        <dbReference type="ARBA" id="ARBA00022898"/>
    </source>
</evidence>
<reference evidence="7" key="1">
    <citation type="submission" date="2022-02" db="EMBL/GenBank/DDBJ databases">
        <authorList>
            <person name="Henning P.M."/>
            <person name="McCubbin A.G."/>
            <person name="Shore J.S."/>
        </authorList>
    </citation>
    <scope>NUCLEOTIDE SEQUENCE</scope>
    <source>
        <strain evidence="7">F60SS</strain>
        <tissue evidence="7">Leaves</tissue>
    </source>
</reference>
<dbReference type="InterPro" id="IPR015421">
    <property type="entry name" value="PyrdxlP-dep_Trfase_major"/>
</dbReference>
<dbReference type="GO" id="GO:0030170">
    <property type="term" value="F:pyridoxal phosphate binding"/>
    <property type="evidence" value="ECO:0007669"/>
    <property type="project" value="TreeGrafter"/>
</dbReference>
<dbReference type="PANTHER" id="PTHR43247">
    <property type="entry name" value="PHOSPHOSERINE AMINOTRANSFERASE"/>
    <property type="match status" value="1"/>
</dbReference>
<keyword evidence="2" id="KW-0808">Transferase</keyword>
<dbReference type="Proteomes" id="UP001141552">
    <property type="component" value="Unassembled WGS sequence"/>
</dbReference>
<comment type="caution">
    <text evidence="7">The sequence shown here is derived from an EMBL/GenBank/DDBJ whole genome shotgun (WGS) entry which is preliminary data.</text>
</comment>
<comment type="catalytic activity">
    <reaction evidence="5">
        <text>O-phospho-L-serine + 2-oxoglutarate = 3-phosphooxypyruvate + L-glutamate</text>
        <dbReference type="Rhea" id="RHEA:14329"/>
        <dbReference type="ChEBI" id="CHEBI:16810"/>
        <dbReference type="ChEBI" id="CHEBI:18110"/>
        <dbReference type="ChEBI" id="CHEBI:29985"/>
        <dbReference type="ChEBI" id="CHEBI:57524"/>
        <dbReference type="EC" id="2.6.1.52"/>
    </reaction>
</comment>